<name>A0AA97PG84_PYRO3</name>
<sequence>MRFGNFLFFYTFCGALALPPPVSNPQTVSNPAPVSNTPYVPRGGLLAQTDVVRTPQDFQSCVNTILVLGHSSIDMTGDEWLKSRMKAELLKAAQEECREEFPDTAPPTSSMRYPDVKALMPAVIHKPKDFESCVRNVRVLMSSSTKLVPRHLRAHYKQVLEHVIRRDCPSPGRAANATDGERQFRHGMVSWQQASCSLCGVDQLGSNRTERE</sequence>
<evidence type="ECO:0000256" key="1">
    <source>
        <dbReference type="SAM" id="SignalP"/>
    </source>
</evidence>
<gene>
    <name evidence="2" type="ORF">OOU_Y34scaffold00945g5</name>
</gene>
<feature type="chain" id="PRO_5041671466" evidence="1">
    <location>
        <begin position="18"/>
        <end position="212"/>
    </location>
</feature>
<proteinExistence type="predicted"/>
<dbReference type="AlphaFoldDB" id="A0AA97PG84"/>
<organism evidence="2">
    <name type="scientific">Pyricularia oryzae (strain Y34)</name>
    <name type="common">Rice blast fungus</name>
    <name type="synonym">Magnaporthe oryzae</name>
    <dbReference type="NCBI Taxonomy" id="1143189"/>
    <lineage>
        <taxon>Eukaryota</taxon>
        <taxon>Fungi</taxon>
        <taxon>Dikarya</taxon>
        <taxon>Ascomycota</taxon>
        <taxon>Pezizomycotina</taxon>
        <taxon>Sordariomycetes</taxon>
        <taxon>Sordariomycetidae</taxon>
        <taxon>Magnaporthales</taxon>
        <taxon>Pyriculariaceae</taxon>
        <taxon>Pyricularia</taxon>
    </lineage>
</organism>
<reference evidence="2" key="1">
    <citation type="journal article" date="2012" name="PLoS Genet.">
        <title>Comparative analysis of the genomes of two field isolates of the rice blast fungus Magnaporthe oryzae.</title>
        <authorList>
            <person name="Xue M."/>
            <person name="Yang J."/>
            <person name="Li Z."/>
            <person name="Hu S."/>
            <person name="Yao N."/>
            <person name="Dean R.A."/>
            <person name="Zhao W."/>
            <person name="Shen M."/>
            <person name="Zhang H."/>
            <person name="Li C."/>
            <person name="Liu L."/>
            <person name="Cao L."/>
            <person name="Xu X."/>
            <person name="Xing Y."/>
            <person name="Hsiang T."/>
            <person name="Zhang Z."/>
            <person name="Xu J.R."/>
            <person name="Peng Y.L."/>
        </authorList>
    </citation>
    <scope>NUCLEOTIDE SEQUENCE</scope>
    <source>
        <strain evidence="2">Y34</strain>
    </source>
</reference>
<dbReference type="EMBL" id="JH793334">
    <property type="protein sequence ID" value="ELQ33437.1"/>
    <property type="molecule type" value="Genomic_DNA"/>
</dbReference>
<keyword evidence="1" id="KW-0732">Signal</keyword>
<evidence type="ECO:0000313" key="2">
    <source>
        <dbReference type="EMBL" id="ELQ33437.1"/>
    </source>
</evidence>
<dbReference type="Proteomes" id="UP000011086">
    <property type="component" value="Unassembled WGS sequence"/>
</dbReference>
<feature type="signal peptide" evidence="1">
    <location>
        <begin position="1"/>
        <end position="17"/>
    </location>
</feature>
<protein>
    <submittedName>
        <fullName evidence="2">Uncharacterized protein</fullName>
    </submittedName>
</protein>
<accession>A0AA97PG84</accession>